<evidence type="ECO:0000256" key="1">
    <source>
        <dbReference type="SAM" id="Phobius"/>
    </source>
</evidence>
<dbReference type="PATRIC" id="fig|1581420.6.peg.307"/>
<protein>
    <submittedName>
        <fullName evidence="2">Uncharacterized protein</fullName>
    </submittedName>
</protein>
<organism evidence="2 3">
    <name type="scientific">Aurantiacibacter luteus</name>
    <dbReference type="NCBI Taxonomy" id="1581420"/>
    <lineage>
        <taxon>Bacteria</taxon>
        <taxon>Pseudomonadati</taxon>
        <taxon>Pseudomonadota</taxon>
        <taxon>Alphaproteobacteria</taxon>
        <taxon>Sphingomonadales</taxon>
        <taxon>Erythrobacteraceae</taxon>
        <taxon>Aurantiacibacter</taxon>
    </lineage>
</organism>
<gene>
    <name evidence="2" type="ORF">AAW00_01530</name>
</gene>
<proteinExistence type="predicted"/>
<accession>A0A0G9MWN9</accession>
<dbReference type="RefSeq" id="WP_047002589.1">
    <property type="nucleotide sequence ID" value="NZ_LBHB01000001.1"/>
</dbReference>
<evidence type="ECO:0000313" key="3">
    <source>
        <dbReference type="Proteomes" id="UP000053464"/>
    </source>
</evidence>
<feature type="transmembrane region" description="Helical" evidence="1">
    <location>
        <begin position="6"/>
        <end position="25"/>
    </location>
</feature>
<dbReference type="Proteomes" id="UP000053464">
    <property type="component" value="Unassembled WGS sequence"/>
</dbReference>
<evidence type="ECO:0000313" key="2">
    <source>
        <dbReference type="EMBL" id="KLE35187.1"/>
    </source>
</evidence>
<feature type="transmembrane region" description="Helical" evidence="1">
    <location>
        <begin position="32"/>
        <end position="51"/>
    </location>
</feature>
<keyword evidence="1" id="KW-1133">Transmembrane helix</keyword>
<dbReference type="AlphaFoldDB" id="A0A0G9MWN9"/>
<dbReference type="EMBL" id="LBHB01000001">
    <property type="protein sequence ID" value="KLE35187.1"/>
    <property type="molecule type" value="Genomic_DNA"/>
</dbReference>
<comment type="caution">
    <text evidence="2">The sequence shown here is derived from an EMBL/GenBank/DDBJ whole genome shotgun (WGS) entry which is preliminary data.</text>
</comment>
<sequence length="67" mass="6928">MTDLVLSLVVLAAIALLLGAVTLWRRGARKQAGLMALLVAIMAANVVIWVAPTADGDTLADVAARSE</sequence>
<keyword evidence="3" id="KW-1185">Reference proteome</keyword>
<keyword evidence="1" id="KW-0472">Membrane</keyword>
<keyword evidence="1" id="KW-0812">Transmembrane</keyword>
<name>A0A0G9MWN9_9SPHN</name>
<dbReference type="OrthoDB" id="7581964at2"/>
<reference evidence="2 3" key="1">
    <citation type="submission" date="2015-04" db="EMBL/GenBank/DDBJ databases">
        <title>The draft genome sequence of Erythrobacter luteus KA37.</title>
        <authorList>
            <person name="Zhuang L."/>
            <person name="Liu Y."/>
            <person name="Shao Z."/>
        </authorList>
    </citation>
    <scope>NUCLEOTIDE SEQUENCE [LARGE SCALE GENOMIC DNA]</scope>
    <source>
        <strain evidence="2 3">KA37</strain>
    </source>
</reference>